<sequence length="290" mass="31624">MKLTHLLGKATPERGTPPTWKLTRSPTITINLASTLTLLLGASSSVVLARPAPTAAAPDVDVQIKFPDTNPFGRVINGASNNVLNVRLHNHGMDEVVLSKVYGEYYEPHGREKVLRKTTVSEVREVVPGGTKSRPIVYRFHSENKIGEVGLRVFVELLDAKKKVHKVLGYEGAVTIIEQPGSWFDPALLFTYVVLASFGAFVAYLLYGSYVQPSTAGAKNKKRKNVGEKVREAKEQVKEEGEKLVDGVDESWLPEHILRQRKGGKGSKGGLTSGSESEGTPIKAGKKGRK</sequence>
<dbReference type="Pfam" id="PF03896">
    <property type="entry name" value="TRAP_alpha"/>
    <property type="match status" value="1"/>
</dbReference>
<name>A0A2X0MZN3_9BASI</name>
<keyword evidence="4" id="KW-0256">Endoplasmic reticulum</keyword>
<dbReference type="PANTHER" id="PTHR12924">
    <property type="entry name" value="TRANSLOCON-ASSOCIATED PROTEIN, ALPHA SUBUNIT"/>
    <property type="match status" value="1"/>
</dbReference>
<evidence type="ECO:0000313" key="12">
    <source>
        <dbReference type="Proteomes" id="UP000249723"/>
    </source>
</evidence>
<dbReference type="AlphaFoldDB" id="A0A2X0MZN3"/>
<dbReference type="PANTHER" id="PTHR12924:SF0">
    <property type="entry name" value="TRANSLOCON-ASSOCIATED PROTEIN SUBUNIT ALPHA"/>
    <property type="match status" value="1"/>
</dbReference>
<keyword evidence="6 10" id="KW-0472">Membrane</keyword>
<evidence type="ECO:0000256" key="4">
    <source>
        <dbReference type="ARBA" id="ARBA00022824"/>
    </source>
</evidence>
<evidence type="ECO:0000256" key="2">
    <source>
        <dbReference type="ARBA" id="ARBA00022692"/>
    </source>
</evidence>
<reference evidence="12" key="1">
    <citation type="submission" date="2016-10" db="EMBL/GenBank/DDBJ databases">
        <authorList>
            <person name="Jeantristanb JTB J.-T."/>
            <person name="Ricardo R."/>
        </authorList>
    </citation>
    <scope>NUCLEOTIDE SEQUENCE [LARGE SCALE GENOMIC DNA]</scope>
</reference>
<dbReference type="GO" id="GO:0005789">
    <property type="term" value="C:endoplasmic reticulum membrane"/>
    <property type="evidence" value="ECO:0007669"/>
    <property type="project" value="UniProtKB-SubCell"/>
</dbReference>
<feature type="region of interest" description="Disordered" evidence="9">
    <location>
        <begin position="255"/>
        <end position="290"/>
    </location>
</feature>
<dbReference type="OrthoDB" id="1926781at2759"/>
<organism evidence="11 12">
    <name type="scientific">Microbotryum saponariae</name>
    <dbReference type="NCBI Taxonomy" id="289078"/>
    <lineage>
        <taxon>Eukaryota</taxon>
        <taxon>Fungi</taxon>
        <taxon>Dikarya</taxon>
        <taxon>Basidiomycota</taxon>
        <taxon>Pucciniomycotina</taxon>
        <taxon>Microbotryomycetes</taxon>
        <taxon>Microbotryales</taxon>
        <taxon>Microbotryaceae</taxon>
        <taxon>Microbotryum</taxon>
    </lineage>
</organism>
<comment type="subcellular location">
    <subcellularLocation>
        <location evidence="1">Endoplasmic reticulum membrane</location>
        <topology evidence="1">Single-pass type I membrane protein</topology>
    </subcellularLocation>
</comment>
<evidence type="ECO:0000256" key="9">
    <source>
        <dbReference type="SAM" id="MobiDB-lite"/>
    </source>
</evidence>
<keyword evidence="3" id="KW-0732">Signal</keyword>
<protein>
    <submittedName>
        <fullName evidence="11">BZ3500_MvSof-1268-A1-R1_Chr3-2g06310 protein</fullName>
    </submittedName>
</protein>
<dbReference type="Proteomes" id="UP000249723">
    <property type="component" value="Unassembled WGS sequence"/>
</dbReference>
<feature type="region of interest" description="Disordered" evidence="9">
    <location>
        <begin position="215"/>
        <end position="242"/>
    </location>
</feature>
<evidence type="ECO:0000313" key="11">
    <source>
        <dbReference type="EMBL" id="SCZ98344.1"/>
    </source>
</evidence>
<evidence type="ECO:0000256" key="6">
    <source>
        <dbReference type="ARBA" id="ARBA00023136"/>
    </source>
</evidence>
<comment type="function">
    <text evidence="7">Is probably involved in a pathway contributing to genomic integrity.</text>
</comment>
<dbReference type="InterPro" id="IPR005595">
    <property type="entry name" value="TRAP_alpha"/>
</dbReference>
<evidence type="ECO:0000256" key="7">
    <source>
        <dbReference type="ARBA" id="ARBA00037565"/>
    </source>
</evidence>
<keyword evidence="2 10" id="KW-0812">Transmembrane</keyword>
<evidence type="ECO:0000256" key="1">
    <source>
        <dbReference type="ARBA" id="ARBA00004115"/>
    </source>
</evidence>
<feature type="transmembrane region" description="Helical" evidence="10">
    <location>
        <begin position="187"/>
        <end position="207"/>
    </location>
</feature>
<evidence type="ECO:0000256" key="8">
    <source>
        <dbReference type="ARBA" id="ARBA00038311"/>
    </source>
</evidence>
<evidence type="ECO:0000256" key="5">
    <source>
        <dbReference type="ARBA" id="ARBA00022989"/>
    </source>
</evidence>
<keyword evidence="5 10" id="KW-1133">Transmembrane helix</keyword>
<accession>A0A2X0MZN3</accession>
<keyword evidence="12" id="KW-1185">Reference proteome</keyword>
<feature type="compositionally biased region" description="Basic and acidic residues" evidence="9">
    <location>
        <begin position="225"/>
        <end position="242"/>
    </location>
</feature>
<proteinExistence type="inferred from homology"/>
<evidence type="ECO:0000256" key="3">
    <source>
        <dbReference type="ARBA" id="ARBA00022729"/>
    </source>
</evidence>
<dbReference type="STRING" id="289078.A0A2X0MZN3"/>
<evidence type="ECO:0000256" key="10">
    <source>
        <dbReference type="SAM" id="Phobius"/>
    </source>
</evidence>
<gene>
    <name evidence="11" type="ORF">BZ3500_MVSOF-1268-A1-R1_CHR3-2G06310</name>
</gene>
<dbReference type="EMBL" id="FMWP01000095">
    <property type="protein sequence ID" value="SCZ98344.1"/>
    <property type="molecule type" value="Genomic_DNA"/>
</dbReference>
<comment type="similarity">
    <text evidence="8">Belongs to the IRC22 family.</text>
</comment>